<reference evidence="3" key="2">
    <citation type="submission" date="2020-09" db="EMBL/GenBank/DDBJ databases">
        <authorList>
            <person name="Sun Q."/>
            <person name="Ohkuma M."/>
        </authorList>
    </citation>
    <scope>NUCLEOTIDE SEQUENCE</scope>
    <source>
        <strain evidence="3">JCM 5069</strain>
    </source>
</reference>
<keyword evidence="2" id="KW-0472">Membrane</keyword>
<feature type="transmembrane region" description="Helical" evidence="2">
    <location>
        <begin position="31"/>
        <end position="51"/>
    </location>
</feature>
<keyword evidence="2" id="KW-0812">Transmembrane</keyword>
<organism evidence="3 4">
    <name type="scientific">Streptomyces sulfonofaciens</name>
    <dbReference type="NCBI Taxonomy" id="68272"/>
    <lineage>
        <taxon>Bacteria</taxon>
        <taxon>Bacillati</taxon>
        <taxon>Actinomycetota</taxon>
        <taxon>Actinomycetes</taxon>
        <taxon>Kitasatosporales</taxon>
        <taxon>Streptomycetaceae</taxon>
        <taxon>Streptomyces</taxon>
    </lineage>
</organism>
<protein>
    <submittedName>
        <fullName evidence="3">Uncharacterized protein</fullName>
    </submittedName>
</protein>
<evidence type="ECO:0000313" key="4">
    <source>
        <dbReference type="Proteomes" id="UP000603708"/>
    </source>
</evidence>
<dbReference type="AlphaFoldDB" id="A0A919G9C7"/>
<feature type="compositionally biased region" description="Basic and acidic residues" evidence="1">
    <location>
        <begin position="349"/>
        <end position="360"/>
    </location>
</feature>
<name>A0A919G9C7_9ACTN</name>
<evidence type="ECO:0000256" key="2">
    <source>
        <dbReference type="SAM" id="Phobius"/>
    </source>
</evidence>
<evidence type="ECO:0000256" key="1">
    <source>
        <dbReference type="SAM" id="MobiDB-lite"/>
    </source>
</evidence>
<comment type="caution">
    <text evidence="3">The sequence shown here is derived from an EMBL/GenBank/DDBJ whole genome shotgun (WGS) entry which is preliminary data.</text>
</comment>
<evidence type="ECO:0000313" key="3">
    <source>
        <dbReference type="EMBL" id="GHH80492.1"/>
    </source>
</evidence>
<accession>A0A919G9C7</accession>
<gene>
    <name evidence="3" type="ORF">GCM10018793_35650</name>
</gene>
<feature type="transmembrane region" description="Helical" evidence="2">
    <location>
        <begin position="225"/>
        <end position="245"/>
    </location>
</feature>
<reference evidence="3" key="1">
    <citation type="journal article" date="2014" name="Int. J. Syst. Evol. Microbiol.">
        <title>Complete genome sequence of Corynebacterium casei LMG S-19264T (=DSM 44701T), isolated from a smear-ripened cheese.</title>
        <authorList>
            <consortium name="US DOE Joint Genome Institute (JGI-PGF)"/>
            <person name="Walter F."/>
            <person name="Albersmeier A."/>
            <person name="Kalinowski J."/>
            <person name="Ruckert C."/>
        </authorList>
    </citation>
    <scope>NUCLEOTIDE SEQUENCE</scope>
    <source>
        <strain evidence="3">JCM 5069</strain>
    </source>
</reference>
<sequence>MKARLSGALGAWGPAIRPVLGPASPRRALRLLIVLVVAVVSVLALALPSLAGGSQGGSQAGGTTATASVTQAAGDIARATGQAPTAADVSRIADALRKGPVYVDPAAASQLSGSDAAALADKIKKADKPVFLAVLPAGFPTQNLFRDLRTETGITGVYGIRLGNAFDARADGSVLSGRAVANLVGSVQGQSAATQLNSFADQAIRGADGSAPSSWDGGGGGAPTGALIGLGALIVVGGGAAYTVVRANRRRHDQEQRAALEKLRVVVDEDITAYGEELDRLDFSPAEPRADDAMRGDYEHALDAYDRAKTRMAAARRPQDVRGVTEALEDGRFSLTRLDARRARRPLPERRPPCFFDPRHGPSVTDARWSPPGGTEREVPVCAADETRLLADEEPAARTVETAQGRRPYWEAGPAYGPWAGGYFGGGLLPGLLVGTLLGSMMATPGYAADYGSGYGDFGGPGYDGGSGGDYSGGDFDQGDFGGGFGDGGGGFGDGGGFGGGGDFGGGGGF</sequence>
<dbReference type="RefSeq" id="WP_229924720.1">
    <property type="nucleotide sequence ID" value="NZ_BNCD01000010.1"/>
</dbReference>
<keyword evidence="4" id="KW-1185">Reference proteome</keyword>
<dbReference type="Proteomes" id="UP000603708">
    <property type="component" value="Unassembled WGS sequence"/>
</dbReference>
<feature type="region of interest" description="Disordered" evidence="1">
    <location>
        <begin position="349"/>
        <end position="378"/>
    </location>
</feature>
<proteinExistence type="predicted"/>
<keyword evidence="2" id="KW-1133">Transmembrane helix</keyword>
<dbReference type="EMBL" id="BNCD01000010">
    <property type="protein sequence ID" value="GHH80492.1"/>
    <property type="molecule type" value="Genomic_DNA"/>
</dbReference>